<evidence type="ECO:0000256" key="1">
    <source>
        <dbReference type="SAM" id="Coils"/>
    </source>
</evidence>
<feature type="compositionally biased region" description="Low complexity" evidence="2">
    <location>
        <begin position="182"/>
        <end position="197"/>
    </location>
</feature>
<feature type="transmembrane region" description="Helical" evidence="3">
    <location>
        <begin position="504"/>
        <end position="523"/>
    </location>
</feature>
<gene>
    <name evidence="5" type="ORF">PVMG_02521</name>
</gene>
<name>A0A0J9TFQ3_PLAVI</name>
<dbReference type="OrthoDB" id="385778at2759"/>
<evidence type="ECO:0000313" key="5">
    <source>
        <dbReference type="EMBL" id="KMZ94295.1"/>
    </source>
</evidence>
<feature type="coiled-coil region" evidence="1">
    <location>
        <begin position="409"/>
        <end position="455"/>
    </location>
</feature>
<evidence type="ECO:0000256" key="3">
    <source>
        <dbReference type="SAM" id="Phobius"/>
    </source>
</evidence>
<feature type="compositionally biased region" description="Basic residues" evidence="2">
    <location>
        <begin position="277"/>
        <end position="290"/>
    </location>
</feature>
<feature type="compositionally biased region" description="Polar residues" evidence="2">
    <location>
        <begin position="113"/>
        <end position="132"/>
    </location>
</feature>
<evidence type="ECO:0000256" key="4">
    <source>
        <dbReference type="SAM" id="SignalP"/>
    </source>
</evidence>
<feature type="region of interest" description="Disordered" evidence="2">
    <location>
        <begin position="271"/>
        <end position="291"/>
    </location>
</feature>
<dbReference type="EMBL" id="KQ235026">
    <property type="protein sequence ID" value="KMZ94295.1"/>
    <property type="molecule type" value="Genomic_DNA"/>
</dbReference>
<feature type="region of interest" description="Disordered" evidence="2">
    <location>
        <begin position="113"/>
        <end position="252"/>
    </location>
</feature>
<feature type="chain" id="PRO_5005323202" description="Pv-fam-d protein" evidence="4">
    <location>
        <begin position="22"/>
        <end position="559"/>
    </location>
</feature>
<keyword evidence="3" id="KW-0812">Transmembrane</keyword>
<proteinExistence type="predicted"/>
<protein>
    <recommendedName>
        <fullName evidence="7">Pv-fam-d protein</fullName>
    </recommendedName>
</protein>
<evidence type="ECO:0000256" key="2">
    <source>
        <dbReference type="SAM" id="MobiDB-lite"/>
    </source>
</evidence>
<feature type="compositionally biased region" description="Basic and acidic residues" evidence="2">
    <location>
        <begin position="241"/>
        <end position="252"/>
    </location>
</feature>
<reference evidence="5 6" key="1">
    <citation type="submission" date="2011-08" db="EMBL/GenBank/DDBJ databases">
        <title>The Genome Sequence of Plasmodium vivax Mauritania I.</title>
        <authorList>
            <consortium name="The Broad Institute Genome Sequencing Platform"/>
            <consortium name="The Broad Institute Genome Sequencing Center for Infectious Disease"/>
            <person name="Neafsey D."/>
            <person name="Carlton J."/>
            <person name="Barnwell J."/>
            <person name="Collins W."/>
            <person name="Escalante A."/>
            <person name="Mullikin J."/>
            <person name="Saul A."/>
            <person name="Guigo R."/>
            <person name="Camara F."/>
            <person name="Young S.K."/>
            <person name="Zeng Q."/>
            <person name="Gargeya S."/>
            <person name="Fitzgerald M."/>
            <person name="Haas B."/>
            <person name="Abouelleil A."/>
            <person name="Alvarado L."/>
            <person name="Arachchi H.M."/>
            <person name="Berlin A."/>
            <person name="Brown A."/>
            <person name="Chapman S.B."/>
            <person name="Chen Z."/>
            <person name="Dunbar C."/>
            <person name="Freedman E."/>
            <person name="Gearin G."/>
            <person name="Gellesch M."/>
            <person name="Goldberg J."/>
            <person name="Griggs A."/>
            <person name="Gujja S."/>
            <person name="Heiman D."/>
            <person name="Howarth C."/>
            <person name="Larson L."/>
            <person name="Lui A."/>
            <person name="MacDonald P.J.P."/>
            <person name="Montmayeur A."/>
            <person name="Murphy C."/>
            <person name="Neiman D."/>
            <person name="Pearson M."/>
            <person name="Priest M."/>
            <person name="Roberts A."/>
            <person name="Saif S."/>
            <person name="Shea T."/>
            <person name="Shenoy N."/>
            <person name="Sisk P."/>
            <person name="Stolte C."/>
            <person name="Sykes S."/>
            <person name="Wortman J."/>
            <person name="Nusbaum C."/>
            <person name="Birren B."/>
        </authorList>
    </citation>
    <scope>NUCLEOTIDE SEQUENCE [LARGE SCALE GENOMIC DNA]</scope>
    <source>
        <strain evidence="5 6">Mauritania I</strain>
    </source>
</reference>
<feature type="transmembrane region" description="Helical" evidence="3">
    <location>
        <begin position="474"/>
        <end position="498"/>
    </location>
</feature>
<evidence type="ECO:0008006" key="7">
    <source>
        <dbReference type="Google" id="ProtNLM"/>
    </source>
</evidence>
<evidence type="ECO:0000313" key="6">
    <source>
        <dbReference type="Proteomes" id="UP000053776"/>
    </source>
</evidence>
<accession>A0A0J9TFQ3</accession>
<sequence length="559" mass="62915">MQPCKAFLFTFLIWAWEYTKNGDLNCSGDNDGVQNQFSVRAGRMLYEYDRLHNETDGSMTSLASADSIFSRSSAGSAGSVLSRSSAGSAGSVYSKSSAKRAFGNDFEGSIGTTSLDDLKSATSSSSTFNVDTNSEKSYDDDASETQSTTDESILVDLRDDNSVSSYNSGSTAKSDRTDVTKSSRGSTMSSSTRSSSAKSKKSKQYDTSYEDLESVAGKEVRRAKEKARRKELLDESTNNMKNRDDDNYEVSREETLSNRLKELNSLEKEAVKEVMKGSKKSKRRSKRRAKREGEFSGYLLNYKIAHRDDANFEVNQNERILRKVREFNAKDREQMRKTLNRIRKNAKNSNMEELEDEIKSQLESLRKFVNLDSDESSSVAGSTDESVYSDEDGSSIYVGKSGVETYGAKDRTKNNMTELRSYIDQAMDQENAEIAHLLVNKIEKYKNKVTKLKERNKKEVNFMNMRHNLKLKKVLLYVPLISLLTSVILGLLLTQYWALPVITAYFISLCSFVLGTLVSYGVMGKVMFNSAFKVVNFLLGKKSKVSADYDAPRRKKFNY</sequence>
<dbReference type="Proteomes" id="UP000053776">
    <property type="component" value="Unassembled WGS sequence"/>
</dbReference>
<feature type="compositionally biased region" description="Polar residues" evidence="2">
    <location>
        <begin position="162"/>
        <end position="172"/>
    </location>
</feature>
<organism evidence="5 6">
    <name type="scientific">Plasmodium vivax Mauritania I</name>
    <dbReference type="NCBI Taxonomy" id="1035515"/>
    <lineage>
        <taxon>Eukaryota</taxon>
        <taxon>Sar</taxon>
        <taxon>Alveolata</taxon>
        <taxon>Apicomplexa</taxon>
        <taxon>Aconoidasida</taxon>
        <taxon>Haemosporida</taxon>
        <taxon>Plasmodiidae</taxon>
        <taxon>Plasmodium</taxon>
        <taxon>Plasmodium (Plasmodium)</taxon>
    </lineage>
</organism>
<keyword evidence="3" id="KW-1133">Transmembrane helix</keyword>
<feature type="signal peptide" evidence="4">
    <location>
        <begin position="1"/>
        <end position="21"/>
    </location>
</feature>
<keyword evidence="4" id="KW-0732">Signal</keyword>
<dbReference type="AlphaFoldDB" id="A0A0J9TFQ3"/>
<feature type="coiled-coil region" evidence="1">
    <location>
        <begin position="332"/>
        <end position="371"/>
    </location>
</feature>
<keyword evidence="1" id="KW-0175">Coiled coil</keyword>
<feature type="compositionally biased region" description="Basic and acidic residues" evidence="2">
    <location>
        <begin position="216"/>
        <end position="233"/>
    </location>
</feature>
<keyword evidence="3" id="KW-0472">Membrane</keyword>